<dbReference type="Proteomes" id="UP001146120">
    <property type="component" value="Unassembled WGS sequence"/>
</dbReference>
<dbReference type="InterPro" id="IPR032675">
    <property type="entry name" value="LRR_dom_sf"/>
</dbReference>
<sequence>MRDHKKQNLFTAIFGVSSPLFDTLHMAREAIEVACQVNQAHWASFLVSQRYLNHVLVLILVLNAWSTPLIHCIQAVSCMAIPLLLVVPFWRDFDFQEMVIPVNLEYDDVYFARVVTEMQIVAAGTWLGLVVGIIVLAVHLSAHVFIHRFSNDQSCDLVSAPWFATKFPCLVYNFDCAVWNQTSAHSGDLAFLEPGALVTLNFVHCSALEVPNDLRMFRNIIGINLKHVTLVDWPRTTAVDPAFHPVMMFVVFSYVKLPSVPAGILGPLPAMLQDIEFSHTNLSVIPEDLGEHWRDLNTLYFEYSQIHEIPRSLMSISFNTLSLIGNYIEDASVLEWLPMSVGDVALDFNPLKIMPYRIDAADISIFRFGAQDTLVANVSDELLANVKEMFMRQTPYCDVTSIDHLLPGINCQDNLWLSTGRCQSD</sequence>
<evidence type="ECO:0000256" key="1">
    <source>
        <dbReference type="SAM" id="Phobius"/>
    </source>
</evidence>
<name>A0AAV2Z705_9STRA</name>
<accession>A0AAV2Z705</accession>
<dbReference type="AlphaFoldDB" id="A0AAV2Z705"/>
<keyword evidence="1" id="KW-0472">Membrane</keyword>
<feature type="transmembrane region" description="Helical" evidence="1">
    <location>
        <begin position="120"/>
        <end position="146"/>
    </location>
</feature>
<keyword evidence="3" id="KW-1185">Reference proteome</keyword>
<keyword evidence="1" id="KW-1133">Transmembrane helix</keyword>
<reference evidence="2" key="2">
    <citation type="journal article" date="2023" name="Microbiol Resour">
        <title>Decontamination and Annotation of the Draft Genome Sequence of the Oomycete Lagenidium giganteum ARSEF 373.</title>
        <authorList>
            <person name="Morgan W.R."/>
            <person name="Tartar A."/>
        </authorList>
    </citation>
    <scope>NUCLEOTIDE SEQUENCE</scope>
    <source>
        <strain evidence="2">ARSEF 373</strain>
    </source>
</reference>
<comment type="caution">
    <text evidence="2">The sequence shown here is derived from an EMBL/GenBank/DDBJ whole genome shotgun (WGS) entry which is preliminary data.</text>
</comment>
<gene>
    <name evidence="2" type="ORF">N0F65_011391</name>
</gene>
<dbReference type="SUPFAM" id="SSF52058">
    <property type="entry name" value="L domain-like"/>
    <property type="match status" value="1"/>
</dbReference>
<reference evidence="2" key="1">
    <citation type="submission" date="2022-11" db="EMBL/GenBank/DDBJ databases">
        <authorList>
            <person name="Morgan W.R."/>
            <person name="Tartar A."/>
        </authorList>
    </citation>
    <scope>NUCLEOTIDE SEQUENCE</scope>
    <source>
        <strain evidence="2">ARSEF 373</strain>
    </source>
</reference>
<evidence type="ECO:0000313" key="2">
    <source>
        <dbReference type="EMBL" id="DBA01635.1"/>
    </source>
</evidence>
<dbReference type="EMBL" id="DAKRPA010000044">
    <property type="protein sequence ID" value="DBA01635.1"/>
    <property type="molecule type" value="Genomic_DNA"/>
</dbReference>
<protein>
    <submittedName>
        <fullName evidence="2">Uncharacterized protein</fullName>
    </submittedName>
</protein>
<evidence type="ECO:0000313" key="3">
    <source>
        <dbReference type="Proteomes" id="UP001146120"/>
    </source>
</evidence>
<proteinExistence type="predicted"/>
<keyword evidence="1" id="KW-0812">Transmembrane</keyword>
<organism evidence="2 3">
    <name type="scientific">Lagenidium giganteum</name>
    <dbReference type="NCBI Taxonomy" id="4803"/>
    <lineage>
        <taxon>Eukaryota</taxon>
        <taxon>Sar</taxon>
        <taxon>Stramenopiles</taxon>
        <taxon>Oomycota</taxon>
        <taxon>Peronosporomycetes</taxon>
        <taxon>Pythiales</taxon>
        <taxon>Pythiaceae</taxon>
    </lineage>
</organism>
<dbReference type="Gene3D" id="3.80.10.10">
    <property type="entry name" value="Ribonuclease Inhibitor"/>
    <property type="match status" value="1"/>
</dbReference>